<dbReference type="RefSeq" id="WP_066266226.1">
    <property type="nucleotide sequence ID" value="NZ_JARMAB010000009.1"/>
</dbReference>
<dbReference type="Proteomes" id="UP001341444">
    <property type="component" value="Unassembled WGS sequence"/>
</dbReference>
<evidence type="ECO:0000313" key="1">
    <source>
        <dbReference type="EMBL" id="MED1203069.1"/>
    </source>
</evidence>
<sequence>MDVAKMIKTELDKKGKPAKWLHDQLVLTIPVSIGDYDAFEFRLKENKLTAIDLVYISAILEIDLNELTARARNAWKMKAQEDLERQKQILRKSSFQEKGVATSFHRSNSIVYLLTTSSYQSFVALEEYNNGVLNTLVLHEGVDDSITVGMNRDVLFELLMEGLRTKQIHDFIKWKYPRNGR</sequence>
<organism evidence="1 2">
    <name type="scientific">Heyndrickxia acidicola</name>
    <dbReference type="NCBI Taxonomy" id="209389"/>
    <lineage>
        <taxon>Bacteria</taxon>
        <taxon>Bacillati</taxon>
        <taxon>Bacillota</taxon>
        <taxon>Bacilli</taxon>
        <taxon>Bacillales</taxon>
        <taxon>Bacillaceae</taxon>
        <taxon>Heyndrickxia</taxon>
    </lineage>
</organism>
<gene>
    <name evidence="1" type="ORF">P4T90_08165</name>
</gene>
<keyword evidence="2" id="KW-1185">Reference proteome</keyword>
<comment type="caution">
    <text evidence="1">The sequence shown here is derived from an EMBL/GenBank/DDBJ whole genome shotgun (WGS) entry which is preliminary data.</text>
</comment>
<reference evidence="1 2" key="1">
    <citation type="submission" date="2023-03" db="EMBL/GenBank/DDBJ databases">
        <title>Bacillus Genome Sequencing.</title>
        <authorList>
            <person name="Dunlap C."/>
        </authorList>
    </citation>
    <scope>NUCLEOTIDE SEQUENCE [LARGE SCALE GENOMIC DNA]</scope>
    <source>
        <strain evidence="1 2">B-23453</strain>
    </source>
</reference>
<accession>A0ABU6MFL9</accession>
<protein>
    <submittedName>
        <fullName evidence="1">Uncharacterized protein</fullName>
    </submittedName>
</protein>
<proteinExistence type="predicted"/>
<name>A0ABU6MFL9_9BACI</name>
<evidence type="ECO:0000313" key="2">
    <source>
        <dbReference type="Proteomes" id="UP001341444"/>
    </source>
</evidence>
<dbReference type="EMBL" id="JARMAB010000009">
    <property type="protein sequence ID" value="MED1203069.1"/>
    <property type="molecule type" value="Genomic_DNA"/>
</dbReference>